<feature type="transmembrane region" description="Helical" evidence="1">
    <location>
        <begin position="34"/>
        <end position="63"/>
    </location>
</feature>
<proteinExistence type="predicted"/>
<sequence length="90" mass="9969">MATKIERKAGVPCNQCDTPMDILRIRKYEGNWPYWVIAGGVLLSLFGGLVIGVFVLLCGVYAASAREVVSCCPKCGYYFKAYLPDQDRQA</sequence>
<name>M1RA68_UNCXX</name>
<reference evidence="2" key="1">
    <citation type="journal article" date="2013" name="Environ. Microbiol.">
        <title>Comparative genomic analysis of magnetotactic bacteria from the Deltaproteobacteria provides new insights into magnetite and greigite magnetosome genes required for magnetotaxis.</title>
        <authorList>
            <person name="Lefevre C.T."/>
            <person name="Trubitsyn D."/>
            <person name="Abreu F."/>
            <person name="Kolinko S."/>
            <person name="Jogler C."/>
            <person name="de Almeida L.G."/>
            <person name="de Vasconcelos A.T."/>
            <person name="Kube M."/>
            <person name="Reinhardt R."/>
            <person name="Lins U."/>
            <person name="Pignol D."/>
            <person name="Schuler D."/>
            <person name="Bazylinski D.A."/>
            <person name="Ginet N."/>
        </authorList>
    </citation>
    <scope>NUCLEOTIDE SEQUENCE</scope>
    <source>
        <strain evidence="2">FH-1</strain>
    </source>
</reference>
<evidence type="ECO:0000313" key="2">
    <source>
        <dbReference type="EMBL" id="AGG16213.1"/>
    </source>
</evidence>
<accession>M1RA68</accession>
<keyword evidence="1" id="KW-1133">Transmembrane helix</keyword>
<dbReference type="AlphaFoldDB" id="M1RA68"/>
<evidence type="ECO:0008006" key="3">
    <source>
        <dbReference type="Google" id="ProtNLM"/>
    </source>
</evidence>
<evidence type="ECO:0000256" key="1">
    <source>
        <dbReference type="SAM" id="Phobius"/>
    </source>
</evidence>
<keyword evidence="1" id="KW-0472">Membrane</keyword>
<protein>
    <recommendedName>
        <fullName evidence="3">LITAF domain-containing protein</fullName>
    </recommendedName>
</protein>
<dbReference type="EMBL" id="KC196880">
    <property type="protein sequence ID" value="AGG16213.1"/>
    <property type="molecule type" value="Genomic_DNA"/>
</dbReference>
<organism evidence="2">
    <name type="scientific">bacterium FH-1</name>
    <dbReference type="NCBI Taxonomy" id="1297054"/>
    <lineage>
        <taxon>Bacteria</taxon>
    </lineage>
</organism>
<keyword evidence="1" id="KW-0812">Transmembrane</keyword>